<dbReference type="PROSITE" id="PS51562">
    <property type="entry name" value="RNA_CAP0_MT"/>
    <property type="match status" value="1"/>
</dbReference>
<dbReference type="EC" id="2.1.1.56" evidence="2"/>
<dbReference type="SUPFAM" id="SSF50249">
    <property type="entry name" value="Nucleic acid-binding proteins"/>
    <property type="match status" value="1"/>
</dbReference>
<keyword evidence="8" id="KW-0342">GTP-binding</keyword>
<keyword evidence="7" id="KW-0694">RNA-binding</keyword>
<evidence type="ECO:0000259" key="10">
    <source>
        <dbReference type="PROSITE" id="PS51562"/>
    </source>
</evidence>
<protein>
    <recommendedName>
        <fullName evidence="2">mRNA (guanine-N(7))-methyltransferase</fullName>
        <ecNumber evidence="2">2.1.1.56</ecNumber>
    </recommendedName>
</protein>
<dbReference type="Gene3D" id="2.40.50.140">
    <property type="entry name" value="Nucleic acid-binding proteins"/>
    <property type="match status" value="1"/>
</dbReference>
<dbReference type="PANTHER" id="PTHR12189:SF2">
    <property type="entry name" value="MRNA CAP GUANINE-N7 METHYLTRANSFERASE"/>
    <property type="match status" value="1"/>
</dbReference>
<proteinExistence type="predicted"/>
<dbReference type="GO" id="GO:0005634">
    <property type="term" value="C:nucleus"/>
    <property type="evidence" value="ECO:0007669"/>
    <property type="project" value="TreeGrafter"/>
</dbReference>
<dbReference type="PANTHER" id="PTHR12189">
    <property type="entry name" value="MRNA GUANINE-7- METHYLTRANSFERASE"/>
    <property type="match status" value="1"/>
</dbReference>
<keyword evidence="4" id="KW-0808">Transferase</keyword>
<dbReference type="InterPro" id="IPR039753">
    <property type="entry name" value="RG7MT1"/>
</dbReference>
<name>A0A6C0B056_9ZZZZ</name>
<dbReference type="GO" id="GO:0005525">
    <property type="term" value="F:GTP binding"/>
    <property type="evidence" value="ECO:0007669"/>
    <property type="project" value="UniProtKB-KW"/>
</dbReference>
<dbReference type="Gene3D" id="3.30.470.30">
    <property type="entry name" value="DNA ligase/mRNA capping enzyme"/>
    <property type="match status" value="1"/>
</dbReference>
<evidence type="ECO:0000256" key="1">
    <source>
        <dbReference type="ARBA" id="ARBA00005129"/>
    </source>
</evidence>
<dbReference type="UniPathway" id="UPA00922"/>
<dbReference type="InterPro" id="IPR004971">
    <property type="entry name" value="mRNA_G-N7_MeTrfase_dom"/>
</dbReference>
<evidence type="ECO:0000256" key="7">
    <source>
        <dbReference type="ARBA" id="ARBA00022884"/>
    </source>
</evidence>
<organism evidence="11">
    <name type="scientific">viral metagenome</name>
    <dbReference type="NCBI Taxonomy" id="1070528"/>
    <lineage>
        <taxon>unclassified sequences</taxon>
        <taxon>metagenomes</taxon>
        <taxon>organismal metagenomes</taxon>
    </lineage>
</organism>
<evidence type="ECO:0000256" key="9">
    <source>
        <dbReference type="SAM" id="MobiDB-lite"/>
    </source>
</evidence>
<dbReference type="GO" id="GO:0004482">
    <property type="term" value="F:mRNA 5'-cap (guanine-N7-)-methyltransferase activity"/>
    <property type="evidence" value="ECO:0007669"/>
    <property type="project" value="UniProtKB-EC"/>
</dbReference>
<dbReference type="AlphaFoldDB" id="A0A6C0B056"/>
<dbReference type="Gene3D" id="3.40.50.150">
    <property type="entry name" value="Vaccinia Virus protein VP39"/>
    <property type="match status" value="1"/>
</dbReference>
<evidence type="ECO:0000256" key="4">
    <source>
        <dbReference type="ARBA" id="ARBA00022679"/>
    </source>
</evidence>
<feature type="region of interest" description="Disordered" evidence="9">
    <location>
        <begin position="1082"/>
        <end position="1131"/>
    </location>
</feature>
<keyword evidence="5" id="KW-0949">S-adenosyl-L-methionine</keyword>
<evidence type="ECO:0000256" key="5">
    <source>
        <dbReference type="ARBA" id="ARBA00022691"/>
    </source>
</evidence>
<evidence type="ECO:0000313" key="11">
    <source>
        <dbReference type="EMBL" id="QHS84835.1"/>
    </source>
</evidence>
<reference evidence="11" key="1">
    <citation type="journal article" date="2020" name="Nature">
        <title>Giant virus diversity and host interactions through global metagenomics.</title>
        <authorList>
            <person name="Schulz F."/>
            <person name="Roux S."/>
            <person name="Paez-Espino D."/>
            <person name="Jungbluth S."/>
            <person name="Walsh D.A."/>
            <person name="Denef V.J."/>
            <person name="McMahon K.D."/>
            <person name="Konstantinidis K.T."/>
            <person name="Eloe-Fadrosh E.A."/>
            <person name="Kyrpides N.C."/>
            <person name="Woyke T."/>
        </authorList>
    </citation>
    <scope>NUCLEOTIDE SEQUENCE</scope>
    <source>
        <strain evidence="11">GVMAG-S-ERX556022-25</strain>
    </source>
</reference>
<keyword evidence="3" id="KW-0489">Methyltransferase</keyword>
<accession>A0A6C0B056</accession>
<dbReference type="Pfam" id="PF03291">
    <property type="entry name" value="mRNA_G-N7_MeTrfase"/>
    <property type="match status" value="1"/>
</dbReference>
<feature type="compositionally biased region" description="Basic and acidic residues" evidence="9">
    <location>
        <begin position="1091"/>
        <end position="1118"/>
    </location>
</feature>
<comment type="pathway">
    <text evidence="1">mRNA processing; mRNA capping.</text>
</comment>
<feature type="compositionally biased region" description="Basic residues" evidence="9">
    <location>
        <begin position="1119"/>
        <end position="1131"/>
    </location>
</feature>
<sequence>MSKSSSNNPSLNNLLKLYLESRNSLNSNQTAELEVKFGTRGIKSITKIDFDNVIKQLMSNNFKFNDESIYYLSIKTDSIRTEIIGLKNIQSYCMTNSLPSERPIEAYNFVEKKPYTIGEERVYPVNFDEFNFRVAYFVETSLLPDSQVIENLSKTWDDNKKFYRLIKRYTMTHDVYPVKIDLSIVRESGKDDSDNIKESNIFHKNEKYEIEIEVDNEKINKIEDSQMNSNLLDKILKKITKFILSGLQETNYPISYIDQNYIIKDYLQLVKKTREDDSINVTPKDFIGPSSSTLQIINIVPLTQDIKAINIRNNYTVTDKADGIRKMLYVSSIGKIYLITMNMNIQFTGAETGNKELFNSLLDGEHIKHNKTGKFINLYASFDIYFIGGKDVRELEFFPQQTEDIPTKFRLPILQKFIENLNPVLVNTETISPIRIEKKRFFETNEYQNIFDGCYTIQNNINQGLYEYETDGLIFTPMNLGVGVNKKGDQPKSYKSSWDYSLKWKPAEFNTVDFLITTKKIPNGGDFIGNLFQSGIDTSSLNQIIQYKTLILRVGFNERQHGYINPCENIINDNINLTDDFDDNKGYKPIQFFPTNPYDPEAGICNILLKLDNTSEKQMFTEENEVIEDNMIVEFRYDPTREKQWRWIPLRIRYDKTAEYRAGYKNYGNAYHVAQSNWNSIHNPITLNMITTGNDIPNELGDTDIYYNKFQGVTHTRSLRDFHNLYVKNALIKSVSNIGDTLIDYAVGKGGDLPKWIAAKLSFVFGIDLSRDNIENRLDGICARYLNYKKKYKLMPDIVPDGLFIQGNANQNIKNLSAQYTEKGKQITKAIFGEGPKDEKILGKGVLKSHGRAINGFNISSIQFAIHYMFENPTLLHNFLTNVAECTQIGGYFIGTSYNGKKIFELLKDKKQGESVVIMDRDNSNKLLEITKVYDRDEFLDNISCLGYGIDVFQESINKTFREYLVNYDYLIQLLENYGFIQLTSDELSRINFPKSVGDFSDLFDLMNNEIKREPIKRNDYGTAYKMTAEQRKISFLNKYFIFKKVRNIDPNDINIALVQETANNEKQRVVESLIAQQQVKSVISTKSAKTPKDETPKDETPKDETPKDETPKDERPKSKTQKKSKLKLVT</sequence>
<dbReference type="SUPFAM" id="SSF56091">
    <property type="entry name" value="DNA ligase/mRNA capping enzyme, catalytic domain"/>
    <property type="match status" value="1"/>
</dbReference>
<evidence type="ECO:0000256" key="8">
    <source>
        <dbReference type="ARBA" id="ARBA00023134"/>
    </source>
</evidence>
<dbReference type="GO" id="GO:0005524">
    <property type="term" value="F:ATP binding"/>
    <property type="evidence" value="ECO:0007669"/>
    <property type="project" value="InterPro"/>
</dbReference>
<dbReference type="EMBL" id="MN738815">
    <property type="protein sequence ID" value="QHS84835.1"/>
    <property type="molecule type" value="Genomic_DNA"/>
</dbReference>
<evidence type="ECO:0000256" key="3">
    <source>
        <dbReference type="ARBA" id="ARBA00022603"/>
    </source>
</evidence>
<keyword evidence="6" id="KW-0547">Nucleotide-binding</keyword>
<dbReference type="InterPro" id="IPR029063">
    <property type="entry name" value="SAM-dependent_MTases_sf"/>
</dbReference>
<dbReference type="InterPro" id="IPR033469">
    <property type="entry name" value="CYTH-like_dom_sf"/>
</dbReference>
<dbReference type="InterPro" id="IPR001339">
    <property type="entry name" value="mRNA_cap_enzyme_adenylation"/>
</dbReference>
<evidence type="ECO:0000256" key="6">
    <source>
        <dbReference type="ARBA" id="ARBA00022741"/>
    </source>
</evidence>
<dbReference type="InterPro" id="IPR012340">
    <property type="entry name" value="NA-bd_OB-fold"/>
</dbReference>
<feature type="domain" description="MRNA cap 0 methyltransferase" evidence="10">
    <location>
        <begin position="714"/>
        <end position="1046"/>
    </location>
</feature>
<dbReference type="Pfam" id="PF01331">
    <property type="entry name" value="mRNA_cap_enzyme"/>
    <property type="match status" value="1"/>
</dbReference>
<dbReference type="GO" id="GO:0003723">
    <property type="term" value="F:RNA binding"/>
    <property type="evidence" value="ECO:0007669"/>
    <property type="project" value="UniProtKB-KW"/>
</dbReference>
<dbReference type="GO" id="GO:0004484">
    <property type="term" value="F:mRNA guanylyltransferase activity"/>
    <property type="evidence" value="ECO:0007669"/>
    <property type="project" value="InterPro"/>
</dbReference>
<dbReference type="SUPFAM" id="SSF55154">
    <property type="entry name" value="CYTH-like phosphatases"/>
    <property type="match status" value="1"/>
</dbReference>
<evidence type="ECO:0000256" key="2">
    <source>
        <dbReference type="ARBA" id="ARBA00011926"/>
    </source>
</evidence>